<dbReference type="Pfam" id="PF21193">
    <property type="entry name" value="NMD_SH3"/>
    <property type="match status" value="1"/>
</dbReference>
<dbReference type="InterPro" id="IPR039768">
    <property type="entry name" value="Nmd3"/>
</dbReference>
<dbReference type="GO" id="GO:0005634">
    <property type="term" value="C:nucleus"/>
    <property type="evidence" value="ECO:0007669"/>
    <property type="project" value="UniProtKB-SubCell"/>
</dbReference>
<organism evidence="11 12">
    <name type="scientific">Trichomonascus ciferrii</name>
    <dbReference type="NCBI Taxonomy" id="44093"/>
    <lineage>
        <taxon>Eukaryota</taxon>
        <taxon>Fungi</taxon>
        <taxon>Dikarya</taxon>
        <taxon>Ascomycota</taxon>
        <taxon>Saccharomycotina</taxon>
        <taxon>Dipodascomycetes</taxon>
        <taxon>Dipodascales</taxon>
        <taxon>Trichomonascaceae</taxon>
        <taxon>Trichomonascus</taxon>
        <taxon>Trichomonascus ciferrii complex</taxon>
    </lineage>
</organism>
<keyword evidence="4 7" id="KW-0963">Cytoplasm</keyword>
<evidence type="ECO:0000256" key="6">
    <source>
        <dbReference type="ARBA" id="ARBA00023242"/>
    </source>
</evidence>
<evidence type="ECO:0000256" key="1">
    <source>
        <dbReference type="ARBA" id="ARBA00009794"/>
    </source>
</evidence>
<comment type="caution">
    <text evidence="11">The sequence shown here is derived from an EMBL/GenBank/DDBJ whole genome shotgun (WGS) entry which is preliminary data.</text>
</comment>
<protein>
    <recommendedName>
        <fullName evidence="2 7">60S ribosomal export protein NMD3</fullName>
    </recommendedName>
</protein>
<dbReference type="Pfam" id="PF21192">
    <property type="entry name" value="OB_NMD3"/>
    <property type="match status" value="1"/>
</dbReference>
<dbReference type="Pfam" id="PF04981">
    <property type="entry name" value="NMD3"/>
    <property type="match status" value="1"/>
</dbReference>
<dbReference type="GO" id="GO:0005737">
    <property type="term" value="C:cytoplasm"/>
    <property type="evidence" value="ECO:0007669"/>
    <property type="project" value="UniProtKB-SubCell"/>
</dbReference>
<dbReference type="OrthoDB" id="203821at2759"/>
<proteinExistence type="inferred from homology"/>
<evidence type="ECO:0000256" key="7">
    <source>
        <dbReference type="RuleBase" id="RU364108"/>
    </source>
</evidence>
<evidence type="ECO:0000256" key="4">
    <source>
        <dbReference type="ARBA" id="ARBA00022490"/>
    </source>
</evidence>
<comment type="similarity">
    <text evidence="1 7">Belongs to the NMD3 family.</text>
</comment>
<evidence type="ECO:0000256" key="5">
    <source>
        <dbReference type="ARBA" id="ARBA00022927"/>
    </source>
</evidence>
<comment type="subcellular location">
    <subcellularLocation>
        <location evidence="7">Cytoplasm</location>
    </subcellularLocation>
    <subcellularLocation>
        <location evidence="7">Nucleus</location>
    </subcellularLocation>
</comment>
<feature type="domain" description="Nmd3 N-terminal" evidence="8">
    <location>
        <begin position="20"/>
        <end position="249"/>
    </location>
</feature>
<dbReference type="EMBL" id="SWFS01000456">
    <property type="protein sequence ID" value="KAA8902891.1"/>
    <property type="molecule type" value="Genomic_DNA"/>
</dbReference>
<dbReference type="GO" id="GO:0015031">
    <property type="term" value="P:protein transport"/>
    <property type="evidence" value="ECO:0007669"/>
    <property type="project" value="UniProtKB-KW"/>
</dbReference>
<evidence type="ECO:0000259" key="10">
    <source>
        <dbReference type="Pfam" id="PF21193"/>
    </source>
</evidence>
<feature type="domain" description="60S ribosomal export protein NMD3 OB-fold" evidence="9">
    <location>
        <begin position="316"/>
        <end position="398"/>
    </location>
</feature>
<gene>
    <name evidence="11" type="ORF">TRICI_005815</name>
</gene>
<comment type="function">
    <text evidence="7">Acts as an adapter for the XPO1/CRM1-mediated export of the 60S ribosomal subunit.</text>
</comment>
<evidence type="ECO:0000313" key="12">
    <source>
        <dbReference type="Proteomes" id="UP000761534"/>
    </source>
</evidence>
<reference evidence="11" key="1">
    <citation type="journal article" date="2019" name="G3 (Bethesda)">
        <title>Genome Assemblies of Two Rare Opportunistic Yeast Pathogens: Diutina rugosa (syn. Candida rugosa) and Trichomonascus ciferrii (syn. Candida ciferrii).</title>
        <authorList>
            <person name="Mixao V."/>
            <person name="Saus E."/>
            <person name="Hansen A.P."/>
            <person name="Lass-Florl C."/>
            <person name="Gabaldon T."/>
        </authorList>
    </citation>
    <scope>NUCLEOTIDE SEQUENCE</scope>
    <source>
        <strain evidence="11">CBS 4856</strain>
    </source>
</reference>
<dbReference type="AlphaFoldDB" id="A0A642UPL1"/>
<dbReference type="VEuPathDB" id="FungiDB:TRICI_005815"/>
<evidence type="ECO:0000256" key="2">
    <source>
        <dbReference type="ARBA" id="ARBA00017035"/>
    </source>
</evidence>
<feature type="domain" description="60S ribosomal export protein NMD3 SH3" evidence="10">
    <location>
        <begin position="252"/>
        <end position="298"/>
    </location>
</feature>
<sequence>MNGGMNQQVAVGGGPATIFCCNCQTPMDGTLGMTMCYDCIKLNCDITQGIPREGHVNFCRNCERFLHPPSQWVACQPESRELLALLLKRLKGLNKVRLVDAKFIWTEPHSRRIKIEISVQGEAMSNVIVQQNMGVEYTVIATQCPDCAKSFTVHTWTACVQIRQKVSHKRTFFQLEQLILKHKAHMDTVSIKESRDGVDFFYAQKNHAVKMIEFLSSVAPIRYKSSQEMISQDTHTGTKSYKFTFAVELIPLCRDDLVVLPPKVANSLGNISQIVLCNKVTNSVQFMDFHNLAVADIPTEVYWRNPFPSVSEAARLVDFFVLDVEPVGKVVGKYALADCTVCRGHDMNRSFTVRTHLGGILHPGDSALGYFTEAANFNSPMWDEIPDHRRPDVVLVKKYYPNRTKSKNRVWKLKRMANEHNVEQDANIDAEKVEQDFEMFLQEIEEDKELQESFNLYKKPAAEIVDKDGDEDLMEGDDEEGPTIDVTQLLEEMTLEDEQ</sequence>
<evidence type="ECO:0000256" key="3">
    <source>
        <dbReference type="ARBA" id="ARBA00022448"/>
    </source>
</evidence>
<keyword evidence="12" id="KW-1185">Reference proteome</keyword>
<accession>A0A642UPL1</accession>
<name>A0A642UPL1_9ASCO</name>
<keyword evidence="5 7" id="KW-0653">Protein transport</keyword>
<evidence type="ECO:0000259" key="9">
    <source>
        <dbReference type="Pfam" id="PF21192"/>
    </source>
</evidence>
<dbReference type="Proteomes" id="UP000761534">
    <property type="component" value="Unassembled WGS sequence"/>
</dbReference>
<keyword evidence="6 7" id="KW-0539">Nucleus</keyword>
<dbReference type="GO" id="GO:0043023">
    <property type="term" value="F:ribosomal large subunit binding"/>
    <property type="evidence" value="ECO:0007669"/>
    <property type="project" value="InterPro"/>
</dbReference>
<evidence type="ECO:0000313" key="11">
    <source>
        <dbReference type="EMBL" id="KAA8902891.1"/>
    </source>
</evidence>
<dbReference type="PANTHER" id="PTHR12746:SF2">
    <property type="entry name" value="60S RIBOSOMAL EXPORT PROTEIN NMD3"/>
    <property type="match status" value="1"/>
</dbReference>
<evidence type="ECO:0000259" key="8">
    <source>
        <dbReference type="Pfam" id="PF04981"/>
    </source>
</evidence>
<dbReference type="InterPro" id="IPR007064">
    <property type="entry name" value="Nmd3_N"/>
</dbReference>
<dbReference type="InterPro" id="IPR048898">
    <property type="entry name" value="OB_NMD3"/>
</dbReference>
<dbReference type="PANTHER" id="PTHR12746">
    <property type="entry name" value="NONSENSE-MEDIATED MRNA DECAY PROTEIN 3"/>
    <property type="match status" value="1"/>
</dbReference>
<dbReference type="GO" id="GO:0000055">
    <property type="term" value="P:ribosomal large subunit export from nucleus"/>
    <property type="evidence" value="ECO:0007669"/>
    <property type="project" value="TreeGrafter"/>
</dbReference>
<dbReference type="InterPro" id="IPR048899">
    <property type="entry name" value="NMD_SH3"/>
</dbReference>
<keyword evidence="3 7" id="KW-0813">Transport</keyword>